<evidence type="ECO:0000313" key="2">
    <source>
        <dbReference type="EMBL" id="CCO27878.1"/>
    </source>
</evidence>
<dbReference type="EMBL" id="CAOJ01002550">
    <property type="protein sequence ID" value="CCO27878.1"/>
    <property type="molecule type" value="Genomic_DNA"/>
</dbReference>
<dbReference type="AlphaFoldDB" id="M5BKI5"/>
<protein>
    <submittedName>
        <fullName evidence="2">Uncharacterized protein</fullName>
    </submittedName>
</protein>
<evidence type="ECO:0000256" key="1">
    <source>
        <dbReference type="SAM" id="MobiDB-lite"/>
    </source>
</evidence>
<accession>M5BKI5</accession>
<reference evidence="2 3" key="1">
    <citation type="journal article" date="2013" name="J. Biotechnol.">
        <title>Establishment and interpretation of the genome sequence of the phytopathogenic fungus Rhizoctonia solani AG1-IB isolate 7/3/14.</title>
        <authorList>
            <person name="Wibberg D.W."/>
            <person name="Jelonek L.J."/>
            <person name="Rupp O.R."/>
            <person name="Hennig M.H."/>
            <person name="Eikmeyer F.E."/>
            <person name="Goesmann A.G."/>
            <person name="Hartmann A.H."/>
            <person name="Borriss R.B."/>
            <person name="Grosch R.G."/>
            <person name="Puehler A.P."/>
            <person name="Schlueter A.S."/>
        </authorList>
    </citation>
    <scope>NUCLEOTIDE SEQUENCE [LARGE SCALE GENOMIC DNA]</scope>
    <source>
        <strain evidence="3">AG1-IB / isolate 7/3/14</strain>
    </source>
</reference>
<feature type="region of interest" description="Disordered" evidence="1">
    <location>
        <begin position="1"/>
        <end position="81"/>
    </location>
</feature>
<name>M5BKI5_THACB</name>
<feature type="region of interest" description="Disordered" evidence="1">
    <location>
        <begin position="317"/>
        <end position="337"/>
    </location>
</feature>
<dbReference type="HOGENOM" id="CLU_068313_0_0_1"/>
<comment type="caution">
    <text evidence="2">The sequence shown here is derived from an EMBL/GenBank/DDBJ whole genome shotgun (WGS) entry which is preliminary data.</text>
</comment>
<evidence type="ECO:0000313" key="3">
    <source>
        <dbReference type="Proteomes" id="UP000012065"/>
    </source>
</evidence>
<feature type="compositionally biased region" description="Polar residues" evidence="1">
    <location>
        <begin position="1"/>
        <end position="10"/>
    </location>
</feature>
<sequence length="349" mass="40517">MDDLLRSSSPFEDEAPQDTSSNPLDGLEIHSRPSSENGDEEEQGTDPLSNTTAENNVNENGRRRRSESEPDPEEEARISRRSFMESVMDKLNIKGPARERGRDFADLTLEQQVMQWYCLQLSQDSRIDNLAASNFIRSEVFEVYRTHVLFRCRAALLAPWLSNYVTILQEWLLSDMLQHPEAWRMEADVTEVAEQWQQFSSEIKVRVTQIRSQNKTAMYRLRTQEADINIIAKKLAPKGMVIREHHRARLAWIMLLTTEFDEKVQKGEQKTSNFWDWIGQQVLLLRTRIATDPKYQTDQARRQEFTQVFTRALARHRTKFPPSSAPPPAKPRPAWQETLEDAMKLGSVI</sequence>
<dbReference type="Proteomes" id="UP000012065">
    <property type="component" value="Unassembled WGS sequence"/>
</dbReference>
<organism evidence="2 3">
    <name type="scientific">Thanatephorus cucumeris (strain AG1-IB / isolate 7/3/14)</name>
    <name type="common">Lettuce bottom rot fungus</name>
    <name type="synonym">Rhizoctonia solani</name>
    <dbReference type="NCBI Taxonomy" id="1108050"/>
    <lineage>
        <taxon>Eukaryota</taxon>
        <taxon>Fungi</taxon>
        <taxon>Dikarya</taxon>
        <taxon>Basidiomycota</taxon>
        <taxon>Agaricomycotina</taxon>
        <taxon>Agaricomycetes</taxon>
        <taxon>Cantharellales</taxon>
        <taxon>Ceratobasidiaceae</taxon>
        <taxon>Rhizoctonia</taxon>
        <taxon>Rhizoctonia solani AG-1</taxon>
    </lineage>
</organism>
<proteinExistence type="predicted"/>
<gene>
    <name evidence="2" type="ORF">BN14_01867</name>
</gene>